<keyword evidence="2" id="KW-1185">Reference proteome</keyword>
<name>A0A812U1E5_SYMPI</name>
<dbReference type="EMBL" id="CAJNIZ010034336">
    <property type="protein sequence ID" value="CAE7551862.1"/>
    <property type="molecule type" value="Genomic_DNA"/>
</dbReference>
<evidence type="ECO:0000313" key="2">
    <source>
        <dbReference type="Proteomes" id="UP000649617"/>
    </source>
</evidence>
<dbReference type="Proteomes" id="UP000649617">
    <property type="component" value="Unassembled WGS sequence"/>
</dbReference>
<organism evidence="1 2">
    <name type="scientific">Symbiodinium pilosum</name>
    <name type="common">Dinoflagellate</name>
    <dbReference type="NCBI Taxonomy" id="2952"/>
    <lineage>
        <taxon>Eukaryota</taxon>
        <taxon>Sar</taxon>
        <taxon>Alveolata</taxon>
        <taxon>Dinophyceae</taxon>
        <taxon>Suessiales</taxon>
        <taxon>Symbiodiniaceae</taxon>
        <taxon>Symbiodinium</taxon>
    </lineage>
</organism>
<sequence>MLQLGDETVQLAAANIAEVETVDVVTGRISLFKDEATVAWEVVAQAPIKALLQYVPALTLCRDSACKGDCQFFHPAVDESVEHIFMNVWARRFSTVDGSRTEASNADLFQALVRIPSSALKHLQRAITPGYYFEPRSGDGYNAHAGFSVIWLPGKDRAQVLRIAQTTDKVVAITRLNRRFGVRVRESDEPAVHKLLKPEVEYVKVRIAAKFRLHPLPHGMQRKHLVALLKQWNWAARPLQVLKGDAAGSAWEVGSDVEPPGQALAAAGSYVLISKLRDASTQHRSSGVTAPPRTKKLLYDDPEVRADSSAGKAQQADVGQLRTEFTQVLATSNSNLQQDISRQLSAQMQQIESLLNKKPRTE</sequence>
<evidence type="ECO:0000313" key="1">
    <source>
        <dbReference type="EMBL" id="CAE7551862.1"/>
    </source>
</evidence>
<accession>A0A812U1E5</accession>
<reference evidence="1" key="1">
    <citation type="submission" date="2021-02" db="EMBL/GenBank/DDBJ databases">
        <authorList>
            <person name="Dougan E. K."/>
            <person name="Rhodes N."/>
            <person name="Thang M."/>
            <person name="Chan C."/>
        </authorList>
    </citation>
    <scope>NUCLEOTIDE SEQUENCE</scope>
</reference>
<protein>
    <submittedName>
        <fullName evidence="1">Uncharacterized protein</fullName>
    </submittedName>
</protein>
<dbReference type="AlphaFoldDB" id="A0A812U1E5"/>
<proteinExistence type="predicted"/>
<gene>
    <name evidence="1" type="ORF">SPIL2461_LOCUS14665</name>
</gene>
<dbReference type="OrthoDB" id="440862at2759"/>
<comment type="caution">
    <text evidence="1">The sequence shown here is derived from an EMBL/GenBank/DDBJ whole genome shotgun (WGS) entry which is preliminary data.</text>
</comment>